<dbReference type="EMBL" id="BKCJ011159797">
    <property type="protein sequence ID" value="GFC96377.1"/>
    <property type="molecule type" value="Genomic_DNA"/>
</dbReference>
<evidence type="ECO:0000256" key="1">
    <source>
        <dbReference type="SAM" id="MobiDB-lite"/>
    </source>
</evidence>
<feature type="region of interest" description="Disordered" evidence="1">
    <location>
        <begin position="85"/>
        <end position="111"/>
    </location>
</feature>
<feature type="compositionally biased region" description="Pro residues" evidence="1">
    <location>
        <begin position="91"/>
        <end position="103"/>
    </location>
</feature>
<accession>A0A699SGG1</accession>
<feature type="non-terminal residue" evidence="2">
    <location>
        <position position="1"/>
    </location>
</feature>
<name>A0A699SGG1_TANCI</name>
<reference evidence="2" key="1">
    <citation type="journal article" date="2019" name="Sci. Rep.">
        <title>Draft genome of Tanacetum cinerariifolium, the natural source of mosquito coil.</title>
        <authorList>
            <person name="Yamashiro T."/>
            <person name="Shiraishi A."/>
            <person name="Satake H."/>
            <person name="Nakayama K."/>
        </authorList>
    </citation>
    <scope>NUCLEOTIDE SEQUENCE</scope>
</reference>
<dbReference type="AlphaFoldDB" id="A0A699SGG1"/>
<sequence>AKRTAWNKFSSSMASAVICLTTGRTFNFSKYIFDNLVRNVDSSSKFYMVGKGFSRVDTPLFEGMLVQKQVNNDVSDDVVDVAAEDENAAEPTPPTPSTTPPHPQELIPSTS</sequence>
<gene>
    <name evidence="2" type="ORF">Tci_868347</name>
</gene>
<evidence type="ECO:0000313" key="2">
    <source>
        <dbReference type="EMBL" id="GFC96377.1"/>
    </source>
</evidence>
<protein>
    <submittedName>
        <fullName evidence="2">Uncharacterized protein</fullName>
    </submittedName>
</protein>
<organism evidence="2">
    <name type="scientific">Tanacetum cinerariifolium</name>
    <name type="common">Dalmatian daisy</name>
    <name type="synonym">Chrysanthemum cinerariifolium</name>
    <dbReference type="NCBI Taxonomy" id="118510"/>
    <lineage>
        <taxon>Eukaryota</taxon>
        <taxon>Viridiplantae</taxon>
        <taxon>Streptophyta</taxon>
        <taxon>Embryophyta</taxon>
        <taxon>Tracheophyta</taxon>
        <taxon>Spermatophyta</taxon>
        <taxon>Magnoliopsida</taxon>
        <taxon>eudicotyledons</taxon>
        <taxon>Gunneridae</taxon>
        <taxon>Pentapetalae</taxon>
        <taxon>asterids</taxon>
        <taxon>campanulids</taxon>
        <taxon>Asterales</taxon>
        <taxon>Asteraceae</taxon>
        <taxon>Asteroideae</taxon>
        <taxon>Anthemideae</taxon>
        <taxon>Anthemidinae</taxon>
        <taxon>Tanacetum</taxon>
    </lineage>
</organism>
<proteinExistence type="predicted"/>
<comment type="caution">
    <text evidence="2">The sequence shown here is derived from an EMBL/GenBank/DDBJ whole genome shotgun (WGS) entry which is preliminary data.</text>
</comment>